<dbReference type="InterPro" id="IPR000477">
    <property type="entry name" value="RT_dom"/>
</dbReference>
<evidence type="ECO:0000259" key="1">
    <source>
        <dbReference type="Pfam" id="PF00078"/>
    </source>
</evidence>
<feature type="domain" description="Reverse transcriptase" evidence="1">
    <location>
        <begin position="134"/>
        <end position="199"/>
    </location>
</feature>
<name>A0A8K1FYU2_9PASS</name>
<gene>
    <name evidence="2" type="ORF">HGM15179_018583</name>
</gene>
<organism evidence="2 3">
    <name type="scientific">Zosterops borbonicus</name>
    <dbReference type="NCBI Taxonomy" id="364589"/>
    <lineage>
        <taxon>Eukaryota</taxon>
        <taxon>Metazoa</taxon>
        <taxon>Chordata</taxon>
        <taxon>Craniata</taxon>
        <taxon>Vertebrata</taxon>
        <taxon>Euteleostomi</taxon>
        <taxon>Archelosauria</taxon>
        <taxon>Archosauria</taxon>
        <taxon>Dinosauria</taxon>
        <taxon>Saurischia</taxon>
        <taxon>Theropoda</taxon>
        <taxon>Coelurosauria</taxon>
        <taxon>Aves</taxon>
        <taxon>Neognathae</taxon>
        <taxon>Neoaves</taxon>
        <taxon>Telluraves</taxon>
        <taxon>Australaves</taxon>
        <taxon>Passeriformes</taxon>
        <taxon>Sylvioidea</taxon>
        <taxon>Zosteropidae</taxon>
        <taxon>Zosterops</taxon>
    </lineage>
</organism>
<proteinExistence type="predicted"/>
<dbReference type="AlphaFoldDB" id="A0A8K1FYU2"/>
<evidence type="ECO:0000313" key="3">
    <source>
        <dbReference type="Proteomes" id="UP000796761"/>
    </source>
</evidence>
<dbReference type="PANTHER" id="PTHR33332">
    <property type="entry name" value="REVERSE TRANSCRIPTASE DOMAIN-CONTAINING PROTEIN"/>
    <property type="match status" value="1"/>
</dbReference>
<dbReference type="Pfam" id="PF00078">
    <property type="entry name" value="RVT_1"/>
    <property type="match status" value="1"/>
</dbReference>
<reference evidence="2" key="1">
    <citation type="submission" date="2019-04" db="EMBL/GenBank/DDBJ databases">
        <title>Genome assembly of Zosterops borbonicus 15179.</title>
        <authorList>
            <person name="Leroy T."/>
            <person name="Anselmetti Y."/>
            <person name="Tilak M.-K."/>
            <person name="Nabholz B."/>
        </authorList>
    </citation>
    <scope>NUCLEOTIDE SEQUENCE</scope>
    <source>
        <strain evidence="2">HGM_15179</strain>
        <tissue evidence="2">Muscle</tissue>
    </source>
</reference>
<comment type="caution">
    <text evidence="2">The sequence shown here is derived from an EMBL/GenBank/DDBJ whole genome shotgun (WGS) entry which is preliminary data.</text>
</comment>
<dbReference type="Proteomes" id="UP000796761">
    <property type="component" value="Unassembled WGS sequence"/>
</dbReference>
<dbReference type="EMBL" id="SWJQ01001325">
    <property type="protein sequence ID" value="TRZ08526.1"/>
    <property type="molecule type" value="Genomic_DNA"/>
</dbReference>
<protein>
    <recommendedName>
        <fullName evidence="1">Reverse transcriptase domain-containing protein</fullName>
    </recommendedName>
</protein>
<evidence type="ECO:0000313" key="2">
    <source>
        <dbReference type="EMBL" id="TRZ08526.1"/>
    </source>
</evidence>
<accession>A0A8K1FYU2</accession>
<sequence length="243" mass="27399">MHPKVQRELTDVVAKPLSMIFEKSWQSHEVLGDWKKGNIVPIFKKSGKETPGNYCPVSLISVPEDHGADLPEAVLKHMEDREVIQDSQHSFNKDKSCLTNPVAFSNGATLISGQGKGYRCHLSGLLDGRRGPFQGSILGPVLSNVFINDIESEIEYTLSKFADDTPERQDAMQRDLDKLEKWIHENLMRFNKSKCKVLNMGQSNPRHEYRLGYEPIESGPAKKDLEVLVDEKLGKSQQCMFTA</sequence>
<keyword evidence="3" id="KW-1185">Reference proteome</keyword>
<dbReference type="OrthoDB" id="416454at2759"/>